<dbReference type="InterPro" id="IPR013249">
    <property type="entry name" value="RNA_pol_sigma70_r4_t2"/>
</dbReference>
<dbReference type="InterPro" id="IPR013325">
    <property type="entry name" value="RNA_pol_sigma_r2"/>
</dbReference>
<dbReference type="Pfam" id="PF08281">
    <property type="entry name" value="Sigma70_r4_2"/>
    <property type="match status" value="1"/>
</dbReference>
<dbReference type="Proteomes" id="UP000683246">
    <property type="component" value="Chromosome"/>
</dbReference>
<dbReference type="Gene3D" id="1.10.10.10">
    <property type="entry name" value="Winged helix-like DNA-binding domain superfamily/Winged helix DNA-binding domain"/>
    <property type="match status" value="1"/>
</dbReference>
<keyword evidence="2" id="KW-0805">Transcription regulation</keyword>
<dbReference type="InterPro" id="IPR013324">
    <property type="entry name" value="RNA_pol_sigma_r3/r4-like"/>
</dbReference>
<dbReference type="InterPro" id="IPR036388">
    <property type="entry name" value="WH-like_DNA-bd_sf"/>
</dbReference>
<evidence type="ECO:0000259" key="6">
    <source>
        <dbReference type="Pfam" id="PF08281"/>
    </source>
</evidence>
<dbReference type="GO" id="GO:0003677">
    <property type="term" value="F:DNA binding"/>
    <property type="evidence" value="ECO:0007669"/>
    <property type="project" value="InterPro"/>
</dbReference>
<comment type="similarity">
    <text evidence="1">Belongs to the sigma-70 factor family. ECF subfamily.</text>
</comment>
<dbReference type="NCBIfam" id="TIGR02937">
    <property type="entry name" value="sigma70-ECF"/>
    <property type="match status" value="1"/>
</dbReference>
<dbReference type="GO" id="GO:0006352">
    <property type="term" value="P:DNA-templated transcription initiation"/>
    <property type="evidence" value="ECO:0007669"/>
    <property type="project" value="InterPro"/>
</dbReference>
<keyword evidence="8" id="KW-1185">Reference proteome</keyword>
<name>A0A8J8SHP9_9FIRM</name>
<dbReference type="InterPro" id="IPR014284">
    <property type="entry name" value="RNA_pol_sigma-70_dom"/>
</dbReference>
<keyword evidence="3" id="KW-0731">Sigma factor</keyword>
<dbReference type="RefSeq" id="WP_212694777.1">
    <property type="nucleotide sequence ID" value="NZ_CP058649.1"/>
</dbReference>
<dbReference type="Gene3D" id="1.10.1740.10">
    <property type="match status" value="1"/>
</dbReference>
<evidence type="ECO:0000256" key="3">
    <source>
        <dbReference type="ARBA" id="ARBA00023082"/>
    </source>
</evidence>
<gene>
    <name evidence="7" type="ORF">HZI73_18090</name>
</gene>
<evidence type="ECO:0000256" key="2">
    <source>
        <dbReference type="ARBA" id="ARBA00023015"/>
    </source>
</evidence>
<dbReference type="SUPFAM" id="SSF88946">
    <property type="entry name" value="Sigma2 domain of RNA polymerase sigma factors"/>
    <property type="match status" value="1"/>
</dbReference>
<feature type="domain" description="RNA polymerase sigma-70 region 2" evidence="5">
    <location>
        <begin position="21"/>
        <end position="87"/>
    </location>
</feature>
<reference evidence="7" key="1">
    <citation type="submission" date="2020-07" db="EMBL/GenBank/DDBJ databases">
        <title>Vallitalea pronyensis genome.</title>
        <authorList>
            <person name="Postec A."/>
        </authorList>
    </citation>
    <scope>NUCLEOTIDE SEQUENCE</scope>
    <source>
        <strain evidence="7">FatNI3</strain>
    </source>
</reference>
<organism evidence="7 8">
    <name type="scientific">Vallitalea pronyensis</name>
    <dbReference type="NCBI Taxonomy" id="1348613"/>
    <lineage>
        <taxon>Bacteria</taxon>
        <taxon>Bacillati</taxon>
        <taxon>Bacillota</taxon>
        <taxon>Clostridia</taxon>
        <taxon>Lachnospirales</taxon>
        <taxon>Vallitaleaceae</taxon>
        <taxon>Vallitalea</taxon>
    </lineage>
</organism>
<dbReference type="GO" id="GO:0016987">
    <property type="term" value="F:sigma factor activity"/>
    <property type="evidence" value="ECO:0007669"/>
    <property type="project" value="UniProtKB-KW"/>
</dbReference>
<dbReference type="EMBL" id="CP058649">
    <property type="protein sequence ID" value="QUI24085.1"/>
    <property type="molecule type" value="Genomic_DNA"/>
</dbReference>
<dbReference type="InterPro" id="IPR007627">
    <property type="entry name" value="RNA_pol_sigma70_r2"/>
</dbReference>
<proteinExistence type="inferred from homology"/>
<accession>A0A8J8SHP9</accession>
<sequence length="178" mass="20989">MNKQLVKKAQKGNKEALAQLFLSVQDESYKIAYSYLRHEQDSMDAVCTAIEKALMTIKNLKKAKYFRTWFIRIVINEAKMYIRKQSKVIYLQDDVLEVQTNRTSKICELQQKELAMDIKEALDNLPETDRSMVYMKYYLEYSFREIGEIYQMPESTIKTKVYNALEKLRGAMVNPKVI</sequence>
<dbReference type="AlphaFoldDB" id="A0A8J8SHP9"/>
<dbReference type="KEGG" id="vpy:HZI73_18090"/>
<dbReference type="CDD" id="cd06171">
    <property type="entry name" value="Sigma70_r4"/>
    <property type="match status" value="1"/>
</dbReference>
<evidence type="ECO:0000256" key="4">
    <source>
        <dbReference type="ARBA" id="ARBA00023163"/>
    </source>
</evidence>
<protein>
    <submittedName>
        <fullName evidence="7">Sigma-70 family RNA polymerase sigma factor</fullName>
    </submittedName>
</protein>
<evidence type="ECO:0000313" key="8">
    <source>
        <dbReference type="Proteomes" id="UP000683246"/>
    </source>
</evidence>
<evidence type="ECO:0000313" key="7">
    <source>
        <dbReference type="EMBL" id="QUI24085.1"/>
    </source>
</evidence>
<dbReference type="InterPro" id="IPR039425">
    <property type="entry name" value="RNA_pol_sigma-70-like"/>
</dbReference>
<evidence type="ECO:0000259" key="5">
    <source>
        <dbReference type="Pfam" id="PF04542"/>
    </source>
</evidence>
<dbReference type="PANTHER" id="PTHR43133">
    <property type="entry name" value="RNA POLYMERASE ECF-TYPE SIGMA FACTO"/>
    <property type="match status" value="1"/>
</dbReference>
<feature type="domain" description="RNA polymerase sigma factor 70 region 4 type 2" evidence="6">
    <location>
        <begin position="117"/>
        <end position="168"/>
    </location>
</feature>
<dbReference type="Pfam" id="PF04542">
    <property type="entry name" value="Sigma70_r2"/>
    <property type="match status" value="1"/>
</dbReference>
<evidence type="ECO:0000256" key="1">
    <source>
        <dbReference type="ARBA" id="ARBA00010641"/>
    </source>
</evidence>
<keyword evidence="4" id="KW-0804">Transcription</keyword>
<dbReference type="PANTHER" id="PTHR43133:SF51">
    <property type="entry name" value="RNA POLYMERASE SIGMA FACTOR"/>
    <property type="match status" value="1"/>
</dbReference>
<dbReference type="SUPFAM" id="SSF88659">
    <property type="entry name" value="Sigma3 and sigma4 domains of RNA polymerase sigma factors"/>
    <property type="match status" value="1"/>
</dbReference>